<dbReference type="EMBL" id="AALC02000020">
    <property type="protein sequence ID" value="EEQ06805.1"/>
    <property type="molecule type" value="Genomic_DNA"/>
</dbReference>
<accession>A0ABP2E715</accession>
<name>A0ABP2E715_YERBE</name>
<proteinExistence type="predicted"/>
<dbReference type="Proteomes" id="UP000010319">
    <property type="component" value="Unassembled WGS sequence"/>
</dbReference>
<protein>
    <submittedName>
        <fullName evidence="1">Uncharacterized protein</fullName>
    </submittedName>
</protein>
<evidence type="ECO:0000313" key="2">
    <source>
        <dbReference type="Proteomes" id="UP000010319"/>
    </source>
</evidence>
<comment type="caution">
    <text evidence="1">The sequence shown here is derived from an EMBL/GenBank/DDBJ whole genome shotgun (WGS) entry which is preliminary data.</text>
</comment>
<evidence type="ECO:0000313" key="1">
    <source>
        <dbReference type="EMBL" id="EEQ06805.1"/>
    </source>
</evidence>
<reference evidence="1" key="1">
    <citation type="submission" date="2008-12" db="EMBL/GenBank/DDBJ databases">
        <title>Annotation of the Yersinia bercovieri ATCC 43970 genome.</title>
        <authorList>
            <person name="Read T.D."/>
            <person name="Akmal A."/>
            <person name="Bishop-Lilly K."/>
            <person name="Chen P.E."/>
            <person name="Cook C."/>
            <person name="Kiley M.P."/>
            <person name="Lentz S."/>
            <person name="Mateczun A."/>
            <person name="Nagarajan N."/>
            <person name="Nolan N."/>
            <person name="Osborne B.I."/>
            <person name="Pop M."/>
            <person name="Sozhamannan S."/>
            <person name="Stewart A.C."/>
            <person name="Sulakvelidze A."/>
            <person name="Thomason B."/>
            <person name="Willner K."/>
            <person name="Zwick M.E."/>
        </authorList>
    </citation>
    <scope>NUCLEOTIDE SEQUENCE [LARGE SCALE GENOMIC DNA]</scope>
    <source>
        <strain evidence="1">ATCC 43970</strain>
    </source>
</reference>
<organism evidence="1 2">
    <name type="scientific">Yersinia bercovieri ATCC 43970</name>
    <dbReference type="NCBI Taxonomy" id="349968"/>
    <lineage>
        <taxon>Bacteria</taxon>
        <taxon>Pseudomonadati</taxon>
        <taxon>Pseudomonadota</taxon>
        <taxon>Gammaproteobacteria</taxon>
        <taxon>Enterobacterales</taxon>
        <taxon>Yersiniaceae</taxon>
        <taxon>Yersinia</taxon>
    </lineage>
</organism>
<keyword evidence="2" id="KW-1185">Reference proteome</keyword>
<gene>
    <name evidence="1" type="ORF">yberc0001_26800</name>
</gene>
<sequence>MIVDPYTATTLRRNLLMKKTIIPLILLMAGAMEVGSVSANEITLWREPAPVVKEGEYYSLILDRGELQKAVKSSHNDYLFSEKGSGVKPLVLIGTPLEISEFLIKNETRGIENHIKELPDIYMGITNYVPHKRFSGLFPLHDLLSKTVEQALKFVPVGTILTDAAGMPSDINEMYQVIKHLSHKDKAEGKVLYVKFSYLPEDGMRKVGSKTISFGKILKTMQHDGH</sequence>